<evidence type="ECO:0000256" key="11">
    <source>
        <dbReference type="RuleBase" id="RU271113"/>
    </source>
</evidence>
<dbReference type="PANTHER" id="PTHR21451">
    <property type="entry name" value="HISTONE H3 METHYLTRANSFERASE"/>
    <property type="match status" value="1"/>
</dbReference>
<dbReference type="GO" id="GO:0140956">
    <property type="term" value="F:histone H3K79 trimethyltransferase activity"/>
    <property type="evidence" value="ECO:0007669"/>
    <property type="project" value="UniProtKB-EC"/>
</dbReference>
<dbReference type="EC" id="2.1.1.360" evidence="2 11"/>
<feature type="compositionally biased region" description="Basic and acidic residues" evidence="13">
    <location>
        <begin position="1216"/>
        <end position="1226"/>
    </location>
</feature>
<feature type="compositionally biased region" description="Basic and acidic residues" evidence="13">
    <location>
        <begin position="1414"/>
        <end position="1465"/>
    </location>
</feature>
<feature type="compositionally biased region" description="Polar residues" evidence="13">
    <location>
        <begin position="1585"/>
        <end position="1598"/>
    </location>
</feature>
<feature type="region of interest" description="Disordered" evidence="13">
    <location>
        <begin position="1716"/>
        <end position="1750"/>
    </location>
</feature>
<feature type="compositionally biased region" description="Basic and acidic residues" evidence="13">
    <location>
        <begin position="834"/>
        <end position="845"/>
    </location>
</feature>
<dbReference type="GO" id="GO:0032259">
    <property type="term" value="P:methylation"/>
    <property type="evidence" value="ECO:0007669"/>
    <property type="project" value="UniProtKB-KW"/>
</dbReference>
<protein>
    <recommendedName>
        <fullName evidence="3 11">Histone-lysine N-methyltransferase, H3 lysine-79 specific</fullName>
        <ecNumber evidence="2 11">2.1.1.360</ecNumber>
    </recommendedName>
    <alternativeName>
        <fullName evidence="9 11">Histone H3-K79 methyltransferase</fullName>
    </alternativeName>
</protein>
<keyword evidence="5 11" id="KW-0808">Transferase</keyword>
<evidence type="ECO:0000259" key="14">
    <source>
        <dbReference type="PROSITE" id="PS51569"/>
    </source>
</evidence>
<comment type="miscellaneous">
    <text evidence="11">In contrast to other lysine histone methyltransferases, it does not contain a SET domain, suggesting the existence of another mechanism for methylation of lysine residues of histones.</text>
</comment>
<evidence type="ECO:0000256" key="6">
    <source>
        <dbReference type="ARBA" id="ARBA00022691"/>
    </source>
</evidence>
<evidence type="ECO:0000256" key="5">
    <source>
        <dbReference type="ARBA" id="ARBA00022679"/>
    </source>
</evidence>
<dbReference type="SUPFAM" id="SSF53335">
    <property type="entry name" value="S-adenosyl-L-methionine-dependent methyltransferases"/>
    <property type="match status" value="1"/>
</dbReference>
<dbReference type="InterPro" id="IPR030445">
    <property type="entry name" value="H3-K79_meTrfase"/>
</dbReference>
<evidence type="ECO:0000256" key="8">
    <source>
        <dbReference type="ARBA" id="ARBA00023242"/>
    </source>
</evidence>
<feature type="region of interest" description="Disordered" evidence="13">
    <location>
        <begin position="1099"/>
        <end position="1700"/>
    </location>
</feature>
<evidence type="ECO:0000256" key="12">
    <source>
        <dbReference type="SAM" id="Coils"/>
    </source>
</evidence>
<evidence type="ECO:0000256" key="1">
    <source>
        <dbReference type="ARBA" id="ARBA00004123"/>
    </source>
</evidence>
<feature type="region of interest" description="Disordered" evidence="13">
    <location>
        <begin position="909"/>
        <end position="931"/>
    </location>
</feature>
<feature type="compositionally biased region" description="Polar residues" evidence="13">
    <location>
        <begin position="1546"/>
        <end position="1575"/>
    </location>
</feature>
<accession>A0AAD5PZB5</accession>
<feature type="compositionally biased region" description="Basic residues" evidence="13">
    <location>
        <begin position="1350"/>
        <end position="1371"/>
    </location>
</feature>
<keyword evidence="7 11" id="KW-0156">Chromatin regulator</keyword>
<feature type="compositionally biased region" description="Basic and acidic residues" evidence="13">
    <location>
        <begin position="1144"/>
        <end position="1169"/>
    </location>
</feature>
<gene>
    <name evidence="15" type="ORF">GHT06_009518</name>
</gene>
<dbReference type="InterPro" id="IPR029063">
    <property type="entry name" value="SAM-dependent_MTases_sf"/>
</dbReference>
<reference evidence="15 16" key="1">
    <citation type="submission" date="2022-05" db="EMBL/GenBank/DDBJ databases">
        <title>A multi-omics perspective on studying reproductive biology in Daphnia sinensis.</title>
        <authorList>
            <person name="Jia J."/>
        </authorList>
    </citation>
    <scope>NUCLEOTIDE SEQUENCE [LARGE SCALE GENOMIC DNA]</scope>
    <source>
        <strain evidence="15 16">WSL</strain>
    </source>
</reference>
<dbReference type="CDD" id="cd20902">
    <property type="entry name" value="CC_DOT1L"/>
    <property type="match status" value="1"/>
</dbReference>
<name>A0AAD5PZB5_9CRUS</name>
<evidence type="ECO:0000256" key="3">
    <source>
        <dbReference type="ARBA" id="ARBA00020987"/>
    </source>
</evidence>
<feature type="compositionally biased region" description="Basic and acidic residues" evidence="13">
    <location>
        <begin position="1234"/>
        <end position="1274"/>
    </location>
</feature>
<comment type="similarity">
    <text evidence="11">Belongs to the class I-like SAM-binding methyltransferase superfamily. DOT1 family.</text>
</comment>
<evidence type="ECO:0000256" key="9">
    <source>
        <dbReference type="ARBA" id="ARBA00029821"/>
    </source>
</evidence>
<feature type="compositionally biased region" description="Polar residues" evidence="13">
    <location>
        <begin position="1740"/>
        <end position="1750"/>
    </location>
</feature>
<dbReference type="FunFam" id="1.10.260.60:FF:000001">
    <property type="entry name" value="Histone-lysine N-methyltransferase, H3 lysine-79 specific"/>
    <property type="match status" value="1"/>
</dbReference>
<feature type="coiled-coil region" evidence="12">
    <location>
        <begin position="567"/>
        <end position="594"/>
    </location>
</feature>
<feature type="compositionally biased region" description="Polar residues" evidence="13">
    <location>
        <begin position="1106"/>
        <end position="1124"/>
    </location>
</feature>
<keyword evidence="6 11" id="KW-0949">S-adenosyl-L-methionine</keyword>
<feature type="compositionally biased region" description="Polar residues" evidence="13">
    <location>
        <begin position="1716"/>
        <end position="1728"/>
    </location>
</feature>
<feature type="compositionally biased region" description="Basic residues" evidence="13">
    <location>
        <begin position="447"/>
        <end position="457"/>
    </location>
</feature>
<dbReference type="GO" id="GO:0006281">
    <property type="term" value="P:DNA repair"/>
    <property type="evidence" value="ECO:0007669"/>
    <property type="project" value="TreeGrafter"/>
</dbReference>
<dbReference type="Proteomes" id="UP000820818">
    <property type="component" value="Linkage Group LG1"/>
</dbReference>
<keyword evidence="4 11" id="KW-0489">Methyltransferase</keyword>
<feature type="compositionally biased region" description="Polar residues" evidence="13">
    <location>
        <begin position="1606"/>
        <end position="1619"/>
    </location>
</feature>
<feature type="compositionally biased region" description="Polar residues" evidence="13">
    <location>
        <begin position="388"/>
        <end position="400"/>
    </location>
</feature>
<feature type="domain" description="DOT1" evidence="14">
    <location>
        <begin position="16"/>
        <end position="330"/>
    </location>
</feature>
<feature type="compositionally biased region" description="Low complexity" evidence="13">
    <location>
        <begin position="1672"/>
        <end position="1691"/>
    </location>
</feature>
<evidence type="ECO:0000313" key="16">
    <source>
        <dbReference type="Proteomes" id="UP000820818"/>
    </source>
</evidence>
<dbReference type="InterPro" id="IPR025789">
    <property type="entry name" value="DOT1_dom"/>
</dbReference>
<dbReference type="Pfam" id="PF08123">
    <property type="entry name" value="DOT1"/>
    <property type="match status" value="1"/>
</dbReference>
<feature type="compositionally biased region" description="Basic and acidic residues" evidence="13">
    <location>
        <begin position="1372"/>
        <end position="1395"/>
    </location>
</feature>
<evidence type="ECO:0000256" key="2">
    <source>
        <dbReference type="ARBA" id="ARBA00012190"/>
    </source>
</evidence>
<feature type="compositionally biased region" description="Polar residues" evidence="13">
    <location>
        <begin position="824"/>
        <end position="833"/>
    </location>
</feature>
<evidence type="ECO:0000313" key="15">
    <source>
        <dbReference type="EMBL" id="KAI9565726.1"/>
    </source>
</evidence>
<feature type="region of interest" description="Disordered" evidence="13">
    <location>
        <begin position="1767"/>
        <end position="1811"/>
    </location>
</feature>
<feature type="coiled-coil region" evidence="12">
    <location>
        <begin position="620"/>
        <end position="654"/>
    </location>
</feature>
<evidence type="ECO:0000256" key="13">
    <source>
        <dbReference type="SAM" id="MobiDB-lite"/>
    </source>
</evidence>
<dbReference type="FunFam" id="3.40.50.150:FF:000033">
    <property type="entry name" value="Histone-lysine N-methyltransferase, H3 lysine-79 specific"/>
    <property type="match status" value="1"/>
</dbReference>
<comment type="caution">
    <text evidence="15">The sequence shown here is derived from an EMBL/GenBank/DDBJ whole genome shotgun (WGS) entry which is preliminary data.</text>
</comment>
<keyword evidence="12" id="KW-0175">Coiled coil</keyword>
<feature type="compositionally biased region" description="Polar residues" evidence="13">
    <location>
        <begin position="411"/>
        <end position="420"/>
    </location>
</feature>
<feature type="compositionally biased region" description="Polar residues" evidence="13">
    <location>
        <begin position="880"/>
        <end position="889"/>
    </location>
</feature>
<dbReference type="CDD" id="cd02440">
    <property type="entry name" value="AdoMet_MTases"/>
    <property type="match status" value="1"/>
</dbReference>
<dbReference type="Gene3D" id="1.10.260.60">
    <property type="match status" value="1"/>
</dbReference>
<feature type="region of interest" description="Disordered" evidence="13">
    <location>
        <begin position="337"/>
        <end position="467"/>
    </location>
</feature>
<feature type="region of interest" description="Disordered" evidence="13">
    <location>
        <begin position="764"/>
        <end position="785"/>
    </location>
</feature>
<evidence type="ECO:0000256" key="7">
    <source>
        <dbReference type="ARBA" id="ARBA00022853"/>
    </source>
</evidence>
<feature type="compositionally biased region" description="Basic and acidic residues" evidence="13">
    <location>
        <begin position="1288"/>
        <end position="1349"/>
    </location>
</feature>
<comment type="catalytic activity">
    <reaction evidence="10 11">
        <text>L-lysyl(79)-[histone H3] + 3 S-adenosyl-L-methionine = N(6),N(6),N(6)-trimethyl-L-lysyl(79)-[histone H3] + 3 S-adenosyl-L-homocysteine + 3 H(+)</text>
        <dbReference type="Rhea" id="RHEA:60328"/>
        <dbReference type="Rhea" id="RHEA-COMP:15549"/>
        <dbReference type="Rhea" id="RHEA-COMP:15552"/>
        <dbReference type="ChEBI" id="CHEBI:15378"/>
        <dbReference type="ChEBI" id="CHEBI:29969"/>
        <dbReference type="ChEBI" id="CHEBI:57856"/>
        <dbReference type="ChEBI" id="CHEBI:59789"/>
        <dbReference type="ChEBI" id="CHEBI:61961"/>
        <dbReference type="EC" id="2.1.1.360"/>
    </reaction>
</comment>
<comment type="function">
    <text evidence="11">Histone methyltransferase that specifically trimethylates histone H3 to form H3K79me3. This methylation is required for telomere silencing and for the pachytene checkpoint during the meiotic cell cycle by allowing the recruitment of RAD9 to double strand breaks. Nucleosomes are preferred as substrate compared to free histone.</text>
</comment>
<feature type="region of interest" description="Disordered" evidence="13">
    <location>
        <begin position="820"/>
        <end position="896"/>
    </location>
</feature>
<feature type="compositionally biased region" description="Polar residues" evidence="13">
    <location>
        <begin position="360"/>
        <end position="376"/>
    </location>
</feature>
<dbReference type="GO" id="GO:0000077">
    <property type="term" value="P:DNA damage checkpoint signaling"/>
    <property type="evidence" value="ECO:0007669"/>
    <property type="project" value="TreeGrafter"/>
</dbReference>
<dbReference type="GO" id="GO:0035097">
    <property type="term" value="C:histone methyltransferase complex"/>
    <property type="evidence" value="ECO:0007669"/>
    <property type="project" value="UniProtKB-ARBA"/>
</dbReference>
<keyword evidence="16" id="KW-1185">Reference proteome</keyword>
<dbReference type="PROSITE" id="PS51569">
    <property type="entry name" value="DOT1"/>
    <property type="match status" value="1"/>
</dbReference>
<sequence>MVMALELRLHSPAGTEPNIYKWPLTSGRGADKIDGAIELVETIRWVCEDFPEMALENNILNSYDTKSYESMKSLVDTYNRGIDAILQMEEEGARPERLSRRPSRGLLRHILQQVYNQAVTDPDKLNQYEPFSPEVYGETSYDLVCQMIDHVNVTEDDTFIDLGSGVGQVVLQVAASTPCKMAWGIERSEWPNRYAENMDFHFKRLMRWWGKRYGEYKLIKGDFLDKCHTEKVNSANIIFVNNFAFGPNLDHQLKERFADLRDGARIVSSKAFCPLNFRITDRNLTDIGTIIHVSELSPLRGSVSWTGKPVSYYLHIIDRTKLERYFNQLNHHQVKKPKIKEDENSAIVGVGRNKKDINRMLQSDTSSNDSVSQTQPAHRVDLEDNLSMPMTETGVNSAGGPTTRRAWQDWCKSSNNSNHDSQSEADEAKKTVKTKQGKPSVAAKGGPGRKPRGRIGKRGGGPRNKRKIQITGLDLLHTQTLLSTTSPQGQKLPPAPGCIDQQLPWNVLPGVIPVHEEIPPTQPLIADEARNIPRALQVYLDTVRNQMMAAISKFKDPEYRKTILREIEFERERKNALSSQAAQLDKQVQKLIDDSVALLRSRFAELGIEFENPTDILNKANEIAMRHKELRAQSNNLQNQISYLMQNEKELRQQQEVMNRGRKLSRLNGDISDPSTVSHEAILKEISIALHQRKRLSCQANKLTSEVTTLERITSVAPAFISRQVVSTSSVSLPISVSSPVPSQNGFTVSGTQGQVQQTPVVAKPPAAFQPPPRKPNSAGNIRRNQEWPDIPEIGKIDEKNPEILAKKILETGRQIEAGKYGTELTSRGQQTVTEKKIPPPEKNRNSTKMPRPPSATKLPNTTIAQSQTPTPPPSVPITNKTASVSHADSTPRGYDFEDRLKNLITSVLNDKTNPPTTSLAAQEPSASATPFKQCTTKFAEPEREGLFARAPAKSSLTAHHQQLSAQQPDYTQFSPAKLALRRHLSQERSYPPHYQQGTESDLSYIRSIGDLVTGEIERSLESSSANLTVPNQHSMARQIYSPISRPNSTDCHTTTSTNSSNHANVHVVSLHPSTATSSSECVEGLAASLRDCLRAPAEEIPEPVDSSSTVVTRADQGEQNVESGTDEPSGKRKRLSEDNNPDVSKEKKHIGETHTQKWQDKFDSRFDRIFTFASTEMDKRRQSTESCSPRTEPFSSPRGKEAMAVMPNETFVNERTPDRKSESKSSHSSRSSKPKEQKNSKTSEKKQDKSKDRDKSSRSKSSREKDREKDKDKEHRKHSSSSSKHGQNNEKKKTESSGVDKEREKEKATEKEKDKEKVKERDKDRDKDKCKDKDKKESSEKRSDDRAEKHKHRDKGKGREKHREKHRDKHRDKESRSSKETKLPKLKEERKDESSSTVESIEDVGNVPNQKVVSKEERVGNEAHGNQHFEPKQNVTREEPPNGKVKMEAELIDERSQEHNNEGHHHFKKRMVQSQMDWQGADSEPRKEAKQYQTLVDVKPDASRALLSASCDATTPVEYNKGVPGPADSDGQSKKQNSRSKHSDWTSQITSTAPQLDASDQSGMSSRTSMTVKPSLSPAHHQHQTNCTSSHGISNYATGFPVLHPSSTKPQLHPQSQPSIPPVPMSTSYSSSAYDHLPSAEMNSQPYSQYQQQSSSRSGSQYSEPNYLTVPKPGYYPQQQQHGYAAAPQPFSGTGNVPHGGSPVFCNSTINGNPSSQFYNPPNQSAAYSGHQPHYLQHSRATSTAGYTGTPNFSRSVSAAPVQIPQFPESSSQAIYGTAPYRSREASSQPPGPHHAGSSHTSGRLPFMHQ</sequence>
<proteinExistence type="inferred from homology"/>
<dbReference type="PANTHER" id="PTHR21451:SF0">
    <property type="entry name" value="HISTONE-LYSINE N-METHYLTRANSFERASE, H3 LYSINE-79 SPECIFIC"/>
    <property type="match status" value="1"/>
</dbReference>
<feature type="compositionally biased region" description="Low complexity" evidence="13">
    <location>
        <begin position="1645"/>
        <end position="1664"/>
    </location>
</feature>
<dbReference type="EMBL" id="WJBH02000001">
    <property type="protein sequence ID" value="KAI9565726.1"/>
    <property type="molecule type" value="Genomic_DNA"/>
</dbReference>
<evidence type="ECO:0000256" key="10">
    <source>
        <dbReference type="ARBA" id="ARBA00047770"/>
    </source>
</evidence>
<keyword evidence="8 11" id="KW-0539">Nucleus</keyword>
<dbReference type="Gene3D" id="3.40.50.150">
    <property type="entry name" value="Vaccinia Virus protein VP39"/>
    <property type="match status" value="1"/>
</dbReference>
<organism evidence="15 16">
    <name type="scientific">Daphnia sinensis</name>
    <dbReference type="NCBI Taxonomy" id="1820382"/>
    <lineage>
        <taxon>Eukaryota</taxon>
        <taxon>Metazoa</taxon>
        <taxon>Ecdysozoa</taxon>
        <taxon>Arthropoda</taxon>
        <taxon>Crustacea</taxon>
        <taxon>Branchiopoda</taxon>
        <taxon>Diplostraca</taxon>
        <taxon>Cladocera</taxon>
        <taxon>Anomopoda</taxon>
        <taxon>Daphniidae</taxon>
        <taxon>Daphnia</taxon>
        <taxon>Daphnia similis group</taxon>
    </lineage>
</organism>
<evidence type="ECO:0000256" key="4">
    <source>
        <dbReference type="ARBA" id="ARBA00022603"/>
    </source>
</evidence>
<comment type="subcellular location">
    <subcellularLocation>
        <location evidence="1 11">Nucleus</location>
    </subcellularLocation>
</comment>